<gene>
    <name evidence="8" type="primary">CLP1</name>
    <name evidence="13" type="ORF">FA09DRAFT_327709</name>
</gene>
<keyword evidence="14" id="KW-1185">Reference proteome</keyword>
<dbReference type="InterPro" id="IPR010655">
    <property type="entry name" value="Clp1_C"/>
</dbReference>
<evidence type="ECO:0000259" key="10">
    <source>
        <dbReference type="Pfam" id="PF06807"/>
    </source>
</evidence>
<evidence type="ECO:0000313" key="14">
    <source>
        <dbReference type="Proteomes" id="UP000245946"/>
    </source>
</evidence>
<dbReference type="InterPro" id="IPR038239">
    <property type="entry name" value="Clp1_N_sf"/>
</dbReference>
<dbReference type="Gene3D" id="3.40.50.300">
    <property type="entry name" value="P-loop containing nucleotide triphosphate hydrolases"/>
    <property type="match status" value="1"/>
</dbReference>
<dbReference type="InterPro" id="IPR038238">
    <property type="entry name" value="Clp1_C_sf"/>
</dbReference>
<keyword evidence="4 8" id="KW-0507">mRNA processing</keyword>
<protein>
    <recommendedName>
        <fullName evidence="3">Polynucleotide 5'-hydroxyl-kinase GRC3</fullName>
    </recommendedName>
    <alternativeName>
        <fullName evidence="2">Polynucleotide 5'-hydroxyl-kinase grc3</fullName>
    </alternativeName>
</protein>
<dbReference type="GO" id="GO:0005849">
    <property type="term" value="C:mRNA cleavage factor complex"/>
    <property type="evidence" value="ECO:0007669"/>
    <property type="project" value="UniProtKB-UniRule"/>
</dbReference>
<dbReference type="FunFam" id="2.60.120.1030:FF:000001">
    <property type="entry name" value="Protein CLP1 homolog 5"/>
    <property type="match status" value="1"/>
</dbReference>
<evidence type="ECO:0000256" key="6">
    <source>
        <dbReference type="ARBA" id="ARBA00022840"/>
    </source>
</evidence>
<dbReference type="HAMAP" id="MF_03035">
    <property type="entry name" value="Clp1"/>
    <property type="match status" value="1"/>
</dbReference>
<feature type="domain" description="Clp1 C-terminal" evidence="10">
    <location>
        <begin position="433"/>
        <end position="568"/>
    </location>
</feature>
<feature type="binding site" evidence="8">
    <location>
        <position position="13"/>
    </location>
    <ligand>
        <name>ATP</name>
        <dbReference type="ChEBI" id="CHEBI:30616"/>
    </ligand>
</feature>
<comment type="subcellular location">
    <subcellularLocation>
        <location evidence="1 8">Nucleus</location>
    </subcellularLocation>
</comment>
<dbReference type="Pfam" id="PF06807">
    <property type="entry name" value="Clp1"/>
    <property type="match status" value="1"/>
</dbReference>
<dbReference type="InterPro" id="IPR027417">
    <property type="entry name" value="P-loop_NTPase"/>
</dbReference>
<feature type="compositionally biased region" description="Basic and acidic residues" evidence="9">
    <location>
        <begin position="189"/>
        <end position="200"/>
    </location>
</feature>
<comment type="similarity">
    <text evidence="8">Belongs to the Clp1 family. Clp1 subfamily.</text>
</comment>
<dbReference type="STRING" id="58919.A0A316ZHL6"/>
<dbReference type="Proteomes" id="UP000245946">
    <property type="component" value="Unassembled WGS sequence"/>
</dbReference>
<name>A0A316ZHL6_9BASI</name>
<evidence type="ECO:0000256" key="4">
    <source>
        <dbReference type="ARBA" id="ARBA00022664"/>
    </source>
</evidence>
<accession>A0A316ZHL6</accession>
<dbReference type="OrthoDB" id="258143at2759"/>
<comment type="subunit">
    <text evidence="8">Component of a pre-mRNA cleavage factor complex. Interacts directly with PCF11.</text>
</comment>
<feature type="domain" description="Clp1 N-terminal" evidence="11">
    <location>
        <begin position="8"/>
        <end position="103"/>
    </location>
</feature>
<feature type="binding site" evidence="8">
    <location>
        <position position="57"/>
    </location>
    <ligand>
        <name>ATP</name>
        <dbReference type="ChEBI" id="CHEBI:30616"/>
    </ligand>
</feature>
<dbReference type="InterPro" id="IPR032319">
    <property type="entry name" value="CLP1_P"/>
</dbReference>
<dbReference type="GO" id="GO:0031124">
    <property type="term" value="P:mRNA 3'-end processing"/>
    <property type="evidence" value="ECO:0007669"/>
    <property type="project" value="UniProtKB-UniRule"/>
</dbReference>
<dbReference type="GO" id="GO:0006388">
    <property type="term" value="P:tRNA splicing, via endonucleolytic cleavage and ligation"/>
    <property type="evidence" value="ECO:0007669"/>
    <property type="project" value="TreeGrafter"/>
</dbReference>
<dbReference type="EMBL" id="KZ819284">
    <property type="protein sequence ID" value="PWO01002.1"/>
    <property type="molecule type" value="Genomic_DNA"/>
</dbReference>
<comment type="function">
    <text evidence="8">Required for endonucleolytic cleavage during polyadenylation-dependent pre-mRNA 3'-end formation.</text>
</comment>
<dbReference type="InterPro" id="IPR045116">
    <property type="entry name" value="Clp1/Grc3"/>
</dbReference>
<dbReference type="InterPro" id="IPR028606">
    <property type="entry name" value="Clp1"/>
</dbReference>
<keyword evidence="5 8" id="KW-0547">Nucleotide-binding</keyword>
<dbReference type="PANTHER" id="PTHR12755">
    <property type="entry name" value="CLEAVAGE/POLYADENYLATION FACTOR IA SUBUNIT CLP1P"/>
    <property type="match status" value="1"/>
</dbReference>
<feature type="region of interest" description="Disordered" evidence="9">
    <location>
        <begin position="185"/>
        <end position="204"/>
    </location>
</feature>
<evidence type="ECO:0000256" key="1">
    <source>
        <dbReference type="ARBA" id="ARBA00004123"/>
    </source>
</evidence>
<dbReference type="Gene3D" id="2.60.120.1030">
    <property type="entry name" value="Clp1, DNA binding domain"/>
    <property type="match status" value="1"/>
</dbReference>
<evidence type="ECO:0000256" key="3">
    <source>
        <dbReference type="ARBA" id="ARBA00019824"/>
    </source>
</evidence>
<evidence type="ECO:0000256" key="9">
    <source>
        <dbReference type="SAM" id="MobiDB-lite"/>
    </source>
</evidence>
<keyword evidence="6 8" id="KW-0067">ATP-binding</keyword>
<dbReference type="Pfam" id="PF16573">
    <property type="entry name" value="CLP1_N"/>
    <property type="match status" value="1"/>
</dbReference>
<feature type="domain" description="Clp1 P-loop" evidence="12">
    <location>
        <begin position="207"/>
        <end position="401"/>
    </location>
</feature>
<organism evidence="13 14">
    <name type="scientific">Tilletiopsis washingtonensis</name>
    <dbReference type="NCBI Taxonomy" id="58919"/>
    <lineage>
        <taxon>Eukaryota</taxon>
        <taxon>Fungi</taxon>
        <taxon>Dikarya</taxon>
        <taxon>Basidiomycota</taxon>
        <taxon>Ustilaginomycotina</taxon>
        <taxon>Exobasidiomycetes</taxon>
        <taxon>Entylomatales</taxon>
        <taxon>Entylomatales incertae sedis</taxon>
        <taxon>Tilletiopsis</taxon>
    </lineage>
</organism>
<evidence type="ECO:0000256" key="5">
    <source>
        <dbReference type="ARBA" id="ARBA00022741"/>
    </source>
</evidence>
<reference evidence="13 14" key="1">
    <citation type="journal article" date="2018" name="Mol. Biol. Evol.">
        <title>Broad Genomic Sampling Reveals a Smut Pathogenic Ancestry of the Fungal Clade Ustilaginomycotina.</title>
        <authorList>
            <person name="Kijpornyongpan T."/>
            <person name="Mondo S.J."/>
            <person name="Barry K."/>
            <person name="Sandor L."/>
            <person name="Lee J."/>
            <person name="Lipzen A."/>
            <person name="Pangilinan J."/>
            <person name="LaButti K."/>
            <person name="Hainaut M."/>
            <person name="Henrissat B."/>
            <person name="Grigoriev I.V."/>
            <person name="Spatafora J.W."/>
            <person name="Aime M.C."/>
        </authorList>
    </citation>
    <scope>NUCLEOTIDE SEQUENCE [LARGE SCALE GENOMIC DNA]</scope>
    <source>
        <strain evidence="13 14">MCA 4186</strain>
    </source>
</reference>
<sequence>MATRTQRLTARSEFRFELEPGERISLRLVPDSGDAEVFGAELVPGKERWYAFGDEAKAAISTWAGCELEIAGRASTEYVPDDPSPTYTSYANVHLHLEGARLRARAALRAQPDLIRSQASAALAAPTQPGEGGALPINGDAETQLYSAVGQGPRVLVVGPESAGKSSLVKLLANYALRSPAVCSTGLEEEGKEKDSKSAEESEVTGWWPTVVNLDPSAGAPPLPCTLSLLPLSPMPSAALPSCSPAFPFGTTAPTTGASAPGPGAAHGVAPLTLWLGKEDVRANETHSMRVVEWLGAALEKRLARDPRARMSGIIVDTQGVTSADGRGRYAFLQHCIRTLKIDTIIVLGHEKLNIELSRIFPTPESGIRVLKLPKSGGVVELDSTYKERLRALQIRSYFYGGSASASRPEGEGEASSATLPGHAEPLGGLPALSPLTTSIPFDLLEIYRVGQENMAPSSALPIGMGRTVTETQLVKLDPVNSAGDQAAVLHSVLALIEAPRGGGGPGQADSAIEPPPSDDEITGATVLGFIHIGSIDATRKKMSILSPNPGRKLPSKTALLGTLDWQDA</sequence>
<proteinExistence type="inferred from homology"/>
<evidence type="ECO:0000259" key="11">
    <source>
        <dbReference type="Pfam" id="PF16573"/>
    </source>
</evidence>
<dbReference type="GO" id="GO:0051731">
    <property type="term" value="F:polynucleotide 5'-hydroxyl-kinase activity"/>
    <property type="evidence" value="ECO:0007669"/>
    <property type="project" value="InterPro"/>
</dbReference>
<dbReference type="InterPro" id="IPR032324">
    <property type="entry name" value="Clp1_N"/>
</dbReference>
<keyword evidence="7 8" id="KW-0539">Nucleus</keyword>
<evidence type="ECO:0000259" key="12">
    <source>
        <dbReference type="Pfam" id="PF16575"/>
    </source>
</evidence>
<dbReference type="Gene3D" id="2.40.30.330">
    <property type="entry name" value="Pre-mRNA cleavage complex subunit Clp1, C-terminal domain"/>
    <property type="match status" value="1"/>
</dbReference>
<evidence type="ECO:0000256" key="7">
    <source>
        <dbReference type="ARBA" id="ARBA00023242"/>
    </source>
</evidence>
<feature type="binding site" evidence="8">
    <location>
        <begin position="162"/>
        <end position="167"/>
    </location>
    <ligand>
        <name>ATP</name>
        <dbReference type="ChEBI" id="CHEBI:30616"/>
    </ligand>
</feature>
<dbReference type="PANTHER" id="PTHR12755:SF6">
    <property type="entry name" value="POLYRIBONUCLEOTIDE 5'-HYDROXYL-KINASE CLP1"/>
    <property type="match status" value="1"/>
</dbReference>
<evidence type="ECO:0000256" key="2">
    <source>
        <dbReference type="ARBA" id="ARBA00018706"/>
    </source>
</evidence>
<dbReference type="Pfam" id="PF16575">
    <property type="entry name" value="CLP1_P"/>
    <property type="match status" value="1"/>
</dbReference>
<evidence type="ECO:0000313" key="13">
    <source>
        <dbReference type="EMBL" id="PWO01002.1"/>
    </source>
</evidence>
<dbReference type="AlphaFoldDB" id="A0A316ZHL6"/>
<evidence type="ECO:0000256" key="8">
    <source>
        <dbReference type="HAMAP-Rule" id="MF_03035"/>
    </source>
</evidence>
<dbReference type="GO" id="GO:0005524">
    <property type="term" value="F:ATP binding"/>
    <property type="evidence" value="ECO:0007669"/>
    <property type="project" value="UniProtKB-UniRule"/>
</dbReference>